<dbReference type="InterPro" id="IPR000160">
    <property type="entry name" value="GGDEF_dom"/>
</dbReference>
<name>A0A4D7B9P9_9HYPH</name>
<evidence type="ECO:0000256" key="2">
    <source>
        <dbReference type="SAM" id="Phobius"/>
    </source>
</evidence>
<dbReference type="CDD" id="cd01949">
    <property type="entry name" value="GGDEF"/>
    <property type="match status" value="1"/>
</dbReference>
<feature type="transmembrane region" description="Helical" evidence="2">
    <location>
        <begin position="68"/>
        <end position="87"/>
    </location>
</feature>
<keyword evidence="2" id="KW-0472">Membrane</keyword>
<dbReference type="SMART" id="SM00052">
    <property type="entry name" value="EAL"/>
    <property type="match status" value="1"/>
</dbReference>
<dbReference type="Pfam" id="PF00990">
    <property type="entry name" value="GGDEF"/>
    <property type="match status" value="1"/>
</dbReference>
<evidence type="ECO:0000313" key="6">
    <source>
        <dbReference type="Proteomes" id="UP000298781"/>
    </source>
</evidence>
<evidence type="ECO:0000256" key="1">
    <source>
        <dbReference type="SAM" id="MobiDB-lite"/>
    </source>
</evidence>
<feature type="transmembrane region" description="Helical" evidence="2">
    <location>
        <begin position="93"/>
        <end position="110"/>
    </location>
</feature>
<feature type="transmembrane region" description="Helical" evidence="2">
    <location>
        <begin position="204"/>
        <end position="229"/>
    </location>
</feature>
<dbReference type="CDD" id="cd01948">
    <property type="entry name" value="EAL"/>
    <property type="match status" value="1"/>
</dbReference>
<accession>A0A4D7B9P9</accession>
<evidence type="ECO:0000259" key="3">
    <source>
        <dbReference type="PROSITE" id="PS50883"/>
    </source>
</evidence>
<dbReference type="SMART" id="SM00267">
    <property type="entry name" value="GGDEF"/>
    <property type="match status" value="1"/>
</dbReference>
<feature type="domain" description="EAL" evidence="3">
    <location>
        <begin position="417"/>
        <end position="667"/>
    </location>
</feature>
<proteinExistence type="predicted"/>
<keyword evidence="2" id="KW-1133">Transmembrane helix</keyword>
<evidence type="ECO:0000313" key="5">
    <source>
        <dbReference type="EMBL" id="QCI67290.1"/>
    </source>
</evidence>
<dbReference type="PROSITE" id="PS50887">
    <property type="entry name" value="GGDEF"/>
    <property type="match status" value="1"/>
</dbReference>
<keyword evidence="2" id="KW-0812">Transmembrane</keyword>
<dbReference type="SUPFAM" id="SSF55073">
    <property type="entry name" value="Nucleotide cyclase"/>
    <property type="match status" value="1"/>
</dbReference>
<dbReference type="Gene3D" id="3.30.70.270">
    <property type="match status" value="1"/>
</dbReference>
<dbReference type="PROSITE" id="PS50883">
    <property type="entry name" value="EAL"/>
    <property type="match status" value="1"/>
</dbReference>
<gene>
    <name evidence="5" type="ORF">E8M01_25515</name>
</gene>
<feature type="transmembrane region" description="Helical" evidence="2">
    <location>
        <begin position="131"/>
        <end position="153"/>
    </location>
</feature>
<dbReference type="InterPro" id="IPR052155">
    <property type="entry name" value="Biofilm_reg_signaling"/>
</dbReference>
<dbReference type="NCBIfam" id="TIGR00254">
    <property type="entry name" value="GGDEF"/>
    <property type="match status" value="1"/>
</dbReference>
<organism evidence="5 6">
    <name type="scientific">Phreatobacter stygius</name>
    <dbReference type="NCBI Taxonomy" id="1940610"/>
    <lineage>
        <taxon>Bacteria</taxon>
        <taxon>Pseudomonadati</taxon>
        <taxon>Pseudomonadota</taxon>
        <taxon>Alphaproteobacteria</taxon>
        <taxon>Hyphomicrobiales</taxon>
        <taxon>Phreatobacteraceae</taxon>
        <taxon>Phreatobacter</taxon>
    </lineage>
</organism>
<dbReference type="EMBL" id="CP039690">
    <property type="protein sequence ID" value="QCI67290.1"/>
    <property type="molecule type" value="Genomic_DNA"/>
</dbReference>
<feature type="domain" description="GGDEF" evidence="4">
    <location>
        <begin position="275"/>
        <end position="408"/>
    </location>
</feature>
<dbReference type="PANTHER" id="PTHR44757:SF2">
    <property type="entry name" value="BIOFILM ARCHITECTURE MAINTENANCE PROTEIN MBAA"/>
    <property type="match status" value="1"/>
</dbReference>
<dbReference type="KEGG" id="pstg:E8M01_25515"/>
<dbReference type="SUPFAM" id="SSF141868">
    <property type="entry name" value="EAL domain-like"/>
    <property type="match status" value="1"/>
</dbReference>
<dbReference type="InterPro" id="IPR029787">
    <property type="entry name" value="Nucleotide_cyclase"/>
</dbReference>
<dbReference type="InterPro" id="IPR043128">
    <property type="entry name" value="Rev_trsase/Diguanyl_cyclase"/>
</dbReference>
<feature type="region of interest" description="Disordered" evidence="1">
    <location>
        <begin position="667"/>
        <end position="688"/>
    </location>
</feature>
<protein>
    <submittedName>
        <fullName evidence="5">EAL domain-containing protein</fullName>
    </submittedName>
</protein>
<dbReference type="Proteomes" id="UP000298781">
    <property type="component" value="Chromosome"/>
</dbReference>
<evidence type="ECO:0000259" key="4">
    <source>
        <dbReference type="PROSITE" id="PS50887"/>
    </source>
</evidence>
<dbReference type="Gene3D" id="3.20.20.450">
    <property type="entry name" value="EAL domain"/>
    <property type="match status" value="1"/>
</dbReference>
<sequence>MAHAYRRLRRPGNSKIGLGSVVQDVLLSKVRRIVSGDLSVFGGPMTDEAIAGQLRAEQLAGVLRHTRGIMIANICNALIFLAAQWSAPDQGLALIWAAMVVALVALLHVRQRTRQGRPKPRTVSERAIRRASLYALALGGLWAAVPLLFFNSAGHGVQLVIACLCAGMLAGGAFGLGGIPIAAVAFTAPIFIASAIAIGRSGDATYLLVAALLVVYALVLLRTVFVYAIENAVRLVAQFDAEQRIRRDPLTQLPNRVGFTESVETAFARLASTGEPFTLLWLDLDSFKAINDRLGHTVGDEILIQAADRLRACAGPRDALARLGGDEFAVIAAGIGGLDAGAAVARRVVEAFAKPFHVDGQEVLSTASIGVAIAPGDGSEPPHLLRSADIALYHAKSARGGSFRFFDVSDHALARERRALQHDLGNALHRGEFRLVYQPILALSDNRIVGFEALLRWQHPTRGSVPPTAFIPVAESTGLIRSIGEWVIEEACRTAAAWPQPSRISVNVSAVQFREPAIAAQIMAAIAASGLAPERFEIEVTETVLLSDDETALEILRTLSAGGIRVALDDFGTGYSSLSYLRKLPLHRIKIDRSFVQDLKTDLQSAAIVKSVIGLATDLGIDTTAEGVETAEQLGFLRAHACGEAQGYLIGRPVDAAEAMAILRRQPKRPGAGAASAADKPLPKAHCS</sequence>
<dbReference type="InterPro" id="IPR035919">
    <property type="entry name" value="EAL_sf"/>
</dbReference>
<keyword evidence="6" id="KW-1185">Reference proteome</keyword>
<dbReference type="InterPro" id="IPR001633">
    <property type="entry name" value="EAL_dom"/>
</dbReference>
<dbReference type="Pfam" id="PF00563">
    <property type="entry name" value="EAL"/>
    <property type="match status" value="1"/>
</dbReference>
<reference evidence="5 6" key="1">
    <citation type="submission" date="2019-04" db="EMBL/GenBank/DDBJ databases">
        <title>Phreatobacter aquaticus sp. nov.</title>
        <authorList>
            <person name="Choi A."/>
        </authorList>
    </citation>
    <scope>NUCLEOTIDE SEQUENCE [LARGE SCALE GENOMIC DNA]</scope>
    <source>
        <strain evidence="5 6">KCTC 52518</strain>
    </source>
</reference>
<dbReference type="AlphaFoldDB" id="A0A4D7B9P9"/>
<dbReference type="OrthoDB" id="9814202at2"/>
<dbReference type="PANTHER" id="PTHR44757">
    <property type="entry name" value="DIGUANYLATE CYCLASE DGCP"/>
    <property type="match status" value="1"/>
</dbReference>
<feature type="transmembrane region" description="Helical" evidence="2">
    <location>
        <begin position="159"/>
        <end position="192"/>
    </location>
</feature>